<evidence type="ECO:0000256" key="6">
    <source>
        <dbReference type="ARBA" id="ARBA00022801"/>
    </source>
</evidence>
<evidence type="ECO:0000256" key="4">
    <source>
        <dbReference type="ARBA" id="ARBA00022670"/>
    </source>
</evidence>
<evidence type="ECO:0000256" key="7">
    <source>
        <dbReference type="ARBA" id="ARBA00022833"/>
    </source>
</evidence>
<gene>
    <name evidence="12" type="ORF">GDO81_028415</name>
</gene>
<keyword evidence="8" id="KW-0482">Metalloprotease</keyword>
<evidence type="ECO:0000256" key="8">
    <source>
        <dbReference type="ARBA" id="ARBA00023049"/>
    </source>
</evidence>
<dbReference type="GO" id="GO:0005615">
    <property type="term" value="C:extracellular space"/>
    <property type="evidence" value="ECO:0007669"/>
    <property type="project" value="TreeGrafter"/>
</dbReference>
<dbReference type="PANTHER" id="PTHR11705:SF19">
    <property type="entry name" value="CARBOXYPEPTIDASE O"/>
    <property type="match status" value="1"/>
</dbReference>
<protein>
    <recommendedName>
        <fullName evidence="11">Peptidase M14 domain-containing protein</fullName>
    </recommendedName>
</protein>
<evidence type="ECO:0000256" key="9">
    <source>
        <dbReference type="PROSITE-ProRule" id="PRU01379"/>
    </source>
</evidence>
<evidence type="ECO:0000313" key="12">
    <source>
        <dbReference type="EMBL" id="KAG8547400.1"/>
    </source>
</evidence>
<dbReference type="FunFam" id="3.40.630.10:FF:000001">
    <property type="entry name" value="Carboxypeptidase B"/>
    <property type="match status" value="1"/>
</dbReference>
<keyword evidence="10" id="KW-1133">Transmembrane helix</keyword>
<feature type="transmembrane region" description="Helical" evidence="10">
    <location>
        <begin position="350"/>
        <end position="376"/>
    </location>
</feature>
<evidence type="ECO:0000256" key="10">
    <source>
        <dbReference type="SAM" id="Phobius"/>
    </source>
</evidence>
<keyword evidence="10" id="KW-0812">Transmembrane</keyword>
<organism evidence="12 13">
    <name type="scientific">Engystomops pustulosus</name>
    <name type="common">Tungara frog</name>
    <name type="synonym">Physalaemus pustulosus</name>
    <dbReference type="NCBI Taxonomy" id="76066"/>
    <lineage>
        <taxon>Eukaryota</taxon>
        <taxon>Metazoa</taxon>
        <taxon>Chordata</taxon>
        <taxon>Craniata</taxon>
        <taxon>Vertebrata</taxon>
        <taxon>Euteleostomi</taxon>
        <taxon>Amphibia</taxon>
        <taxon>Batrachia</taxon>
        <taxon>Anura</taxon>
        <taxon>Neobatrachia</taxon>
        <taxon>Hyloidea</taxon>
        <taxon>Leptodactylidae</taxon>
        <taxon>Leiuperinae</taxon>
        <taxon>Engystomops</taxon>
    </lineage>
</organism>
<keyword evidence="7" id="KW-0862">Zinc</keyword>
<evidence type="ECO:0000259" key="11">
    <source>
        <dbReference type="PROSITE" id="PS52035"/>
    </source>
</evidence>
<dbReference type="GO" id="GO:0006508">
    <property type="term" value="P:proteolysis"/>
    <property type="evidence" value="ECO:0007669"/>
    <property type="project" value="UniProtKB-KW"/>
</dbReference>
<proteinExistence type="inferred from homology"/>
<keyword evidence="3" id="KW-0121">Carboxypeptidase</keyword>
<keyword evidence="5" id="KW-0479">Metal-binding</keyword>
<dbReference type="PANTHER" id="PTHR11705">
    <property type="entry name" value="PROTEASE FAMILY M14 CARBOXYPEPTIDASE A,B"/>
    <property type="match status" value="1"/>
</dbReference>
<name>A0AAV6ZJ65_ENGPU</name>
<evidence type="ECO:0000313" key="13">
    <source>
        <dbReference type="Proteomes" id="UP000824782"/>
    </source>
</evidence>
<dbReference type="PROSITE" id="PS52035">
    <property type="entry name" value="PEPTIDASE_M14"/>
    <property type="match status" value="1"/>
</dbReference>
<keyword evidence="6" id="KW-0378">Hydrolase</keyword>
<dbReference type="PROSITE" id="PS00132">
    <property type="entry name" value="CARBOXYPEPT_ZN_1"/>
    <property type="match status" value="1"/>
</dbReference>
<dbReference type="GO" id="GO:0004181">
    <property type="term" value="F:metallocarboxypeptidase activity"/>
    <property type="evidence" value="ECO:0007669"/>
    <property type="project" value="InterPro"/>
</dbReference>
<feature type="active site" description="Proton donor/acceptor" evidence="9">
    <location>
        <position position="306"/>
    </location>
</feature>
<feature type="domain" description="Peptidase M14" evidence="11">
    <location>
        <begin position="45"/>
        <end position="340"/>
    </location>
</feature>
<dbReference type="GO" id="GO:0008270">
    <property type="term" value="F:zinc ion binding"/>
    <property type="evidence" value="ECO:0007669"/>
    <property type="project" value="InterPro"/>
</dbReference>
<comment type="similarity">
    <text evidence="2 9">Belongs to the peptidase M14 family.</text>
</comment>
<dbReference type="Pfam" id="PF00246">
    <property type="entry name" value="Peptidase_M14"/>
    <property type="match status" value="1"/>
</dbReference>
<dbReference type="Gene3D" id="3.40.630.10">
    <property type="entry name" value="Zn peptidases"/>
    <property type="match status" value="1"/>
</dbReference>
<keyword evidence="13" id="KW-1185">Reference proteome</keyword>
<dbReference type="EMBL" id="WNYA01000735">
    <property type="protein sequence ID" value="KAG8547400.1"/>
    <property type="molecule type" value="Genomic_DNA"/>
</dbReference>
<dbReference type="InterPro" id="IPR057246">
    <property type="entry name" value="CARBOXYPEPT_ZN_1"/>
</dbReference>
<dbReference type="PRINTS" id="PR00765">
    <property type="entry name" value="CRBOXYPTASEA"/>
</dbReference>
<comment type="cofactor">
    <cofactor evidence="1">
        <name>Zn(2+)</name>
        <dbReference type="ChEBI" id="CHEBI:29105"/>
    </cofactor>
</comment>
<evidence type="ECO:0000256" key="5">
    <source>
        <dbReference type="ARBA" id="ARBA00022723"/>
    </source>
</evidence>
<keyword evidence="10" id="KW-0472">Membrane</keyword>
<comment type="caution">
    <text evidence="12">The sequence shown here is derived from an EMBL/GenBank/DDBJ whole genome shotgun (WGS) entry which is preliminary data.</text>
</comment>
<dbReference type="Proteomes" id="UP000824782">
    <property type="component" value="Unassembled WGS sequence"/>
</dbReference>
<reference evidence="12" key="1">
    <citation type="thesis" date="2020" institute="ProQuest LLC" country="789 East Eisenhower Parkway, Ann Arbor, MI, USA">
        <title>Comparative Genomics and Chromosome Evolution.</title>
        <authorList>
            <person name="Mudd A.B."/>
        </authorList>
    </citation>
    <scope>NUCLEOTIDE SEQUENCE</scope>
    <source>
        <strain evidence="12">237g6f4</strain>
        <tissue evidence="12">Blood</tissue>
    </source>
</reference>
<evidence type="ECO:0000256" key="1">
    <source>
        <dbReference type="ARBA" id="ARBA00001947"/>
    </source>
</evidence>
<evidence type="ECO:0000256" key="2">
    <source>
        <dbReference type="ARBA" id="ARBA00005988"/>
    </source>
</evidence>
<sequence length="378" mass="43840">MEENLVQQNIPFKITIEDVQKLIDHSSVNRQSTGPITLESYDYTKYHPMDVIYNWMDLIKDKYSDVVTQHYLGHTHEQRPIYYFKVGWPSEKTKKVILMDCGIHAREWIAVAYCQWFMREILERRKSDPLINKLLRQVDFYVIPVLNVDGYIYTWTTERLWRKNRSPQNGGTCFGVDLNRNFDAHWCSVGADTFCDSIVFCGPSAASELETKALVKLFKQVQSNMLMYLTIHNFGKLILLPYGYKTNQSENHNEMETVANRAIEKMKELHDNEYVVGSTSVILYYTSGTSADWAAEQNIKFAYTYELRDDGEFGFELPADQIKPTCEETLTSMLSMFDYINEKYLEPLDVGGGAVVIGSLWTNTLLSLFICVYYAFSH</sequence>
<dbReference type="InterPro" id="IPR000834">
    <property type="entry name" value="Peptidase_M14"/>
</dbReference>
<dbReference type="AlphaFoldDB" id="A0AAV6ZJ65"/>
<dbReference type="SMART" id="SM00631">
    <property type="entry name" value="Zn_pept"/>
    <property type="match status" value="1"/>
</dbReference>
<dbReference type="SUPFAM" id="SSF53187">
    <property type="entry name" value="Zn-dependent exopeptidases"/>
    <property type="match status" value="1"/>
</dbReference>
<keyword evidence="4" id="KW-0645">Protease</keyword>
<evidence type="ECO:0000256" key="3">
    <source>
        <dbReference type="ARBA" id="ARBA00022645"/>
    </source>
</evidence>
<accession>A0AAV6ZJ65</accession>